<proteinExistence type="predicted"/>
<evidence type="ECO:0000259" key="9">
    <source>
        <dbReference type="Pfam" id="PF13231"/>
    </source>
</evidence>
<keyword evidence="5 8" id="KW-0812">Transmembrane</keyword>
<evidence type="ECO:0000256" key="4">
    <source>
        <dbReference type="ARBA" id="ARBA00022679"/>
    </source>
</evidence>
<protein>
    <submittedName>
        <fullName evidence="10">Dolichyl-phosphate-mannose-protein mannosyltransferase</fullName>
    </submittedName>
</protein>
<evidence type="ECO:0000313" key="10">
    <source>
        <dbReference type="EMBL" id="SFC73403.1"/>
    </source>
</evidence>
<dbReference type="GO" id="GO:0016763">
    <property type="term" value="F:pentosyltransferase activity"/>
    <property type="evidence" value="ECO:0007669"/>
    <property type="project" value="TreeGrafter"/>
</dbReference>
<feature type="domain" description="Glycosyltransferase RgtA/B/C/D-like" evidence="9">
    <location>
        <begin position="62"/>
        <end position="218"/>
    </location>
</feature>
<evidence type="ECO:0000313" key="11">
    <source>
        <dbReference type="Proteomes" id="UP000199438"/>
    </source>
</evidence>
<dbReference type="RefSeq" id="WP_245758663.1">
    <property type="nucleotide sequence ID" value="NZ_FOKV01000008.1"/>
</dbReference>
<keyword evidence="7 8" id="KW-0472">Membrane</keyword>
<gene>
    <name evidence="10" type="ORF">SAMN04487907_10834</name>
</gene>
<evidence type="ECO:0000256" key="1">
    <source>
        <dbReference type="ARBA" id="ARBA00004651"/>
    </source>
</evidence>
<keyword evidence="11" id="KW-1185">Reference proteome</keyword>
<keyword evidence="3 10" id="KW-0328">Glycosyltransferase</keyword>
<name>A0A1I1LSY6_9FLAO</name>
<evidence type="ECO:0000256" key="5">
    <source>
        <dbReference type="ARBA" id="ARBA00022692"/>
    </source>
</evidence>
<feature type="transmembrane region" description="Helical" evidence="8">
    <location>
        <begin position="291"/>
        <end position="310"/>
    </location>
</feature>
<evidence type="ECO:0000256" key="8">
    <source>
        <dbReference type="SAM" id="Phobius"/>
    </source>
</evidence>
<dbReference type="InterPro" id="IPR038731">
    <property type="entry name" value="RgtA/B/C-like"/>
</dbReference>
<feature type="transmembrane region" description="Helical" evidence="8">
    <location>
        <begin position="83"/>
        <end position="101"/>
    </location>
</feature>
<dbReference type="PANTHER" id="PTHR33908">
    <property type="entry name" value="MANNOSYLTRANSFERASE YKCB-RELATED"/>
    <property type="match status" value="1"/>
</dbReference>
<dbReference type="GO" id="GO:0005886">
    <property type="term" value="C:plasma membrane"/>
    <property type="evidence" value="ECO:0007669"/>
    <property type="project" value="UniProtKB-SubCell"/>
</dbReference>
<feature type="transmembrane region" description="Helical" evidence="8">
    <location>
        <begin position="257"/>
        <end position="279"/>
    </location>
</feature>
<dbReference type="AlphaFoldDB" id="A0A1I1LSY6"/>
<feature type="transmembrane region" description="Helical" evidence="8">
    <location>
        <begin position="184"/>
        <end position="201"/>
    </location>
</feature>
<dbReference type="Proteomes" id="UP000199438">
    <property type="component" value="Unassembled WGS sequence"/>
</dbReference>
<feature type="transmembrane region" description="Helical" evidence="8">
    <location>
        <begin position="7"/>
        <end position="29"/>
    </location>
</feature>
<dbReference type="Pfam" id="PF13231">
    <property type="entry name" value="PMT_2"/>
    <property type="match status" value="1"/>
</dbReference>
<feature type="transmembrane region" description="Helical" evidence="8">
    <location>
        <begin position="348"/>
        <end position="372"/>
    </location>
</feature>
<organism evidence="10 11">
    <name type="scientific">Zunongwangia mangrovi</name>
    <dbReference type="NCBI Taxonomy" id="1334022"/>
    <lineage>
        <taxon>Bacteria</taxon>
        <taxon>Pseudomonadati</taxon>
        <taxon>Bacteroidota</taxon>
        <taxon>Flavobacteriia</taxon>
        <taxon>Flavobacteriales</taxon>
        <taxon>Flavobacteriaceae</taxon>
        <taxon>Zunongwangia</taxon>
    </lineage>
</organism>
<dbReference type="EMBL" id="FOKV01000008">
    <property type="protein sequence ID" value="SFC73403.1"/>
    <property type="molecule type" value="Genomic_DNA"/>
</dbReference>
<accession>A0A1I1LSY6</accession>
<sequence length="541" mass="62964">MKPKFHRYLLALVGICILIFFFNLDAIYVNIMEARNFGSAREMLNLNHWLLTTLNDIPRYEKPPLPTWLTAVSAKIFGIENLWALRLPAACAATLLAVSLYKFSALINITRKQAFMASLIAVSSFYIIFSGRNGQWDIFTHAFMMVTIYFLFQFFRDERKLWRNVILAGIFFGFSILSKGPVSLYALLLPFVIAYAIVYKFQDFRKKWGALIVFLVLGLGVGLWWFVYVRLADPVAFLEITKDEAANWGSYNIRPFYYYWSFFTQSGIWTIPSFVALLYPYLKNRASNKKAYKFAILWTILSVILLSIIPEKKSRYLLPVLIPMALNTSFYIEYLFSNFSGLKMKEKWVVYFNFGLIAIIGIAFPFAAFFILDLDGIYYLWYALTSIALFSIGVSIFYYFRKNRFSNIFYLTVGFICTVIVFGFPLIDTLIDNPNYKSFAELKKQAVNNQIQVYEYNGFGPEIIWDFGKPIPILVKNDSLFLPKEKEFGLLLNVTDTISTEEFSGYSIQKIDQYDLNQVHPEKSGYKNRLMRDFYMLKKKK</sequence>
<dbReference type="PANTHER" id="PTHR33908:SF3">
    <property type="entry name" value="UNDECAPRENYL PHOSPHATE-ALPHA-4-AMINO-4-DEOXY-L-ARABINOSE ARABINOSYL TRANSFERASE"/>
    <property type="match status" value="1"/>
</dbReference>
<dbReference type="InterPro" id="IPR050297">
    <property type="entry name" value="LipidA_mod_glycosyltrf_83"/>
</dbReference>
<feature type="transmembrane region" description="Helical" evidence="8">
    <location>
        <begin position="378"/>
        <end position="400"/>
    </location>
</feature>
<feature type="transmembrane region" description="Helical" evidence="8">
    <location>
        <begin position="407"/>
        <end position="427"/>
    </location>
</feature>
<feature type="transmembrane region" description="Helical" evidence="8">
    <location>
        <begin position="208"/>
        <end position="228"/>
    </location>
</feature>
<keyword evidence="4 10" id="KW-0808">Transferase</keyword>
<reference evidence="11" key="1">
    <citation type="submission" date="2016-10" db="EMBL/GenBank/DDBJ databases">
        <authorList>
            <person name="Varghese N."/>
            <person name="Submissions S."/>
        </authorList>
    </citation>
    <scope>NUCLEOTIDE SEQUENCE [LARGE SCALE GENOMIC DNA]</scope>
    <source>
        <strain evidence="11">DSM 24499</strain>
    </source>
</reference>
<evidence type="ECO:0000256" key="7">
    <source>
        <dbReference type="ARBA" id="ARBA00023136"/>
    </source>
</evidence>
<feature type="transmembrane region" description="Helical" evidence="8">
    <location>
        <begin position="161"/>
        <end position="178"/>
    </location>
</feature>
<keyword evidence="2" id="KW-1003">Cell membrane</keyword>
<dbReference type="GO" id="GO:0010041">
    <property type="term" value="P:response to iron(III) ion"/>
    <property type="evidence" value="ECO:0007669"/>
    <property type="project" value="TreeGrafter"/>
</dbReference>
<keyword evidence="6 8" id="KW-1133">Transmembrane helix</keyword>
<evidence type="ECO:0000256" key="6">
    <source>
        <dbReference type="ARBA" id="ARBA00022989"/>
    </source>
</evidence>
<dbReference type="STRING" id="1334022.SAMN04487907_10834"/>
<comment type="subcellular location">
    <subcellularLocation>
        <location evidence="1">Cell membrane</location>
        <topology evidence="1">Multi-pass membrane protein</topology>
    </subcellularLocation>
</comment>
<feature type="transmembrane region" description="Helical" evidence="8">
    <location>
        <begin position="316"/>
        <end position="336"/>
    </location>
</feature>
<evidence type="ECO:0000256" key="2">
    <source>
        <dbReference type="ARBA" id="ARBA00022475"/>
    </source>
</evidence>
<feature type="transmembrane region" description="Helical" evidence="8">
    <location>
        <begin position="138"/>
        <end position="154"/>
    </location>
</feature>
<evidence type="ECO:0000256" key="3">
    <source>
        <dbReference type="ARBA" id="ARBA00022676"/>
    </source>
</evidence>
<feature type="transmembrane region" description="Helical" evidence="8">
    <location>
        <begin position="113"/>
        <end position="132"/>
    </location>
</feature>
<dbReference type="GO" id="GO:0009103">
    <property type="term" value="P:lipopolysaccharide biosynthetic process"/>
    <property type="evidence" value="ECO:0007669"/>
    <property type="project" value="UniProtKB-ARBA"/>
</dbReference>